<proteinExistence type="predicted"/>
<sequence length="109" mass="12361">MIDEHGGSHTDVKVLIEKPKTAYLQLKNIWNSKQLSGFSIQMSKQFYCIEPKPREPPIPSSTRYKCLLTVVYAKYFSSVEQTLLATTDCGREQTRSQQRKKSGRCTGSG</sequence>
<protein>
    <submittedName>
        <fullName evidence="1">Uncharacterized protein</fullName>
    </submittedName>
</protein>
<dbReference type="EMBL" id="UZAL01009865">
    <property type="protein sequence ID" value="VDP02705.1"/>
    <property type="molecule type" value="Genomic_DNA"/>
</dbReference>
<reference evidence="1 2" key="1">
    <citation type="submission" date="2018-11" db="EMBL/GenBank/DDBJ databases">
        <authorList>
            <consortium name="Pathogen Informatics"/>
        </authorList>
    </citation>
    <scope>NUCLEOTIDE SEQUENCE [LARGE SCALE GENOMIC DNA]</scope>
    <source>
        <strain>Denwood</strain>
        <strain evidence="2">Zambia</strain>
    </source>
</reference>
<accession>A0A183NPR1</accession>
<evidence type="ECO:0000313" key="2">
    <source>
        <dbReference type="Proteomes" id="UP000269396"/>
    </source>
</evidence>
<evidence type="ECO:0000313" key="1">
    <source>
        <dbReference type="EMBL" id="VDP02705.1"/>
    </source>
</evidence>
<organism evidence="1 2">
    <name type="scientific">Schistosoma mattheei</name>
    <dbReference type="NCBI Taxonomy" id="31246"/>
    <lineage>
        <taxon>Eukaryota</taxon>
        <taxon>Metazoa</taxon>
        <taxon>Spiralia</taxon>
        <taxon>Lophotrochozoa</taxon>
        <taxon>Platyhelminthes</taxon>
        <taxon>Trematoda</taxon>
        <taxon>Digenea</taxon>
        <taxon>Strigeidida</taxon>
        <taxon>Schistosomatoidea</taxon>
        <taxon>Schistosomatidae</taxon>
        <taxon>Schistosoma</taxon>
    </lineage>
</organism>
<gene>
    <name evidence="1" type="ORF">SMTD_LOCUS4097</name>
</gene>
<name>A0A183NPR1_9TREM</name>
<dbReference type="Proteomes" id="UP000269396">
    <property type="component" value="Unassembled WGS sequence"/>
</dbReference>
<dbReference type="AlphaFoldDB" id="A0A183NPR1"/>
<keyword evidence="2" id="KW-1185">Reference proteome</keyword>